<evidence type="ECO:0000313" key="2">
    <source>
        <dbReference type="EMBL" id="KAI1728030.1"/>
    </source>
</evidence>
<sequence length="156" mass="17136">MNIHITILLTIFNAYLIEGPKRLTNGQKVHRSAIKFGNTIPDPKVQPAVQLMAHAYKIAPKGFTNYGRALLKVDKKKLAAELVKEGAAHALAFGAVGMGADADEAYVAARGVTHNAANVVTKVEIENEHETMRPQKQTSPKNEKRRTSTWRTVGYC</sequence>
<protein>
    <submittedName>
        <fullName evidence="2">Uncharacterized protein</fullName>
    </submittedName>
</protein>
<proteinExistence type="predicted"/>
<gene>
    <name evidence="2" type="ORF">DdX_00180</name>
</gene>
<dbReference type="EMBL" id="JAKKPZ010000001">
    <property type="protein sequence ID" value="KAI1728030.1"/>
    <property type="molecule type" value="Genomic_DNA"/>
</dbReference>
<organism evidence="2 3">
    <name type="scientific">Ditylenchus destructor</name>
    <dbReference type="NCBI Taxonomy" id="166010"/>
    <lineage>
        <taxon>Eukaryota</taxon>
        <taxon>Metazoa</taxon>
        <taxon>Ecdysozoa</taxon>
        <taxon>Nematoda</taxon>
        <taxon>Chromadorea</taxon>
        <taxon>Rhabditida</taxon>
        <taxon>Tylenchina</taxon>
        <taxon>Tylenchomorpha</taxon>
        <taxon>Sphaerularioidea</taxon>
        <taxon>Anguinidae</taxon>
        <taxon>Anguininae</taxon>
        <taxon>Ditylenchus</taxon>
    </lineage>
</organism>
<name>A0AAD4RD38_9BILA</name>
<evidence type="ECO:0000313" key="3">
    <source>
        <dbReference type="Proteomes" id="UP001201812"/>
    </source>
</evidence>
<comment type="caution">
    <text evidence="2">The sequence shown here is derived from an EMBL/GenBank/DDBJ whole genome shotgun (WGS) entry which is preliminary data.</text>
</comment>
<dbReference type="Proteomes" id="UP001201812">
    <property type="component" value="Unassembled WGS sequence"/>
</dbReference>
<accession>A0AAD4RD38</accession>
<keyword evidence="3" id="KW-1185">Reference proteome</keyword>
<feature type="region of interest" description="Disordered" evidence="1">
    <location>
        <begin position="127"/>
        <end position="156"/>
    </location>
</feature>
<dbReference type="AlphaFoldDB" id="A0AAD4RD38"/>
<evidence type="ECO:0000256" key="1">
    <source>
        <dbReference type="SAM" id="MobiDB-lite"/>
    </source>
</evidence>
<reference evidence="2" key="1">
    <citation type="submission" date="2022-01" db="EMBL/GenBank/DDBJ databases">
        <title>Genome Sequence Resource for Two Populations of Ditylenchus destructor, the Migratory Endoparasitic Phytonematode.</title>
        <authorList>
            <person name="Zhang H."/>
            <person name="Lin R."/>
            <person name="Xie B."/>
        </authorList>
    </citation>
    <scope>NUCLEOTIDE SEQUENCE</scope>
    <source>
        <strain evidence="2">BazhouSP</strain>
    </source>
</reference>